<dbReference type="EMBL" id="DWVZ01000014">
    <property type="protein sequence ID" value="HJC62280.1"/>
    <property type="molecule type" value="Genomic_DNA"/>
</dbReference>
<accession>A0A9D2PN90</accession>
<dbReference type="Gene3D" id="1.20.58.1290">
    <property type="entry name" value="CarD-like, C-terminal domain"/>
    <property type="match status" value="1"/>
</dbReference>
<dbReference type="AlphaFoldDB" id="A0A9D2PN90"/>
<evidence type="ECO:0000313" key="2">
    <source>
        <dbReference type="EMBL" id="HJC62280.1"/>
    </source>
</evidence>
<feature type="domain" description="CarD-like/TRCF RNAP-interacting" evidence="1">
    <location>
        <begin position="2"/>
        <end position="61"/>
    </location>
</feature>
<dbReference type="Gene3D" id="2.40.10.170">
    <property type="match status" value="1"/>
</dbReference>
<protein>
    <submittedName>
        <fullName evidence="2">CarD family transcriptional regulator</fullName>
    </submittedName>
</protein>
<proteinExistence type="predicted"/>
<reference evidence="2" key="2">
    <citation type="submission" date="2021-04" db="EMBL/GenBank/DDBJ databases">
        <authorList>
            <person name="Gilroy R."/>
        </authorList>
    </citation>
    <scope>NUCLEOTIDE SEQUENCE</scope>
    <source>
        <strain evidence="2">ChiBcec2-3848</strain>
    </source>
</reference>
<dbReference type="Pfam" id="PF02559">
    <property type="entry name" value="CarD_TRCF_RID"/>
    <property type="match status" value="1"/>
</dbReference>
<comment type="caution">
    <text evidence="2">The sequence shown here is derived from an EMBL/GenBank/DDBJ whole genome shotgun (WGS) entry which is preliminary data.</text>
</comment>
<dbReference type="InterPro" id="IPR036101">
    <property type="entry name" value="CarD-like/TRCF_RID_sf"/>
</dbReference>
<name>A0A9D2PN90_9FIRM</name>
<reference evidence="2" key="1">
    <citation type="journal article" date="2021" name="PeerJ">
        <title>Extensive microbial diversity within the chicken gut microbiome revealed by metagenomics and culture.</title>
        <authorList>
            <person name="Gilroy R."/>
            <person name="Ravi A."/>
            <person name="Getino M."/>
            <person name="Pursley I."/>
            <person name="Horton D.L."/>
            <person name="Alikhan N.F."/>
            <person name="Baker D."/>
            <person name="Gharbi K."/>
            <person name="Hall N."/>
            <person name="Watson M."/>
            <person name="Adriaenssens E.M."/>
            <person name="Foster-Nyarko E."/>
            <person name="Jarju S."/>
            <person name="Secka A."/>
            <person name="Antonio M."/>
            <person name="Oren A."/>
            <person name="Chaudhuri R.R."/>
            <person name="La Ragione R."/>
            <person name="Hildebrand F."/>
            <person name="Pallen M.J."/>
        </authorList>
    </citation>
    <scope>NUCLEOTIDE SEQUENCE</scope>
    <source>
        <strain evidence="2">ChiBcec2-3848</strain>
    </source>
</reference>
<evidence type="ECO:0000259" key="1">
    <source>
        <dbReference type="Pfam" id="PF02559"/>
    </source>
</evidence>
<dbReference type="SUPFAM" id="SSF141259">
    <property type="entry name" value="CarD-like"/>
    <property type="match status" value="1"/>
</dbReference>
<gene>
    <name evidence="2" type="ORF">H9753_01495</name>
</gene>
<dbReference type="InterPro" id="IPR003711">
    <property type="entry name" value="CarD-like/TRCF_RID"/>
</dbReference>
<organism evidence="2 3">
    <name type="scientific">Candidatus Blautia merdavium</name>
    <dbReference type="NCBI Taxonomy" id="2838494"/>
    <lineage>
        <taxon>Bacteria</taxon>
        <taxon>Bacillati</taxon>
        <taxon>Bacillota</taxon>
        <taxon>Clostridia</taxon>
        <taxon>Lachnospirales</taxon>
        <taxon>Lachnospiraceae</taxon>
        <taxon>Blautia</taxon>
    </lineage>
</organism>
<dbReference type="Proteomes" id="UP000823886">
    <property type="component" value="Unassembled WGS sequence"/>
</dbReference>
<dbReference type="InterPro" id="IPR042215">
    <property type="entry name" value="CarD-like_C"/>
</dbReference>
<evidence type="ECO:0000313" key="3">
    <source>
        <dbReference type="Proteomes" id="UP000823886"/>
    </source>
</evidence>
<sequence>MFQTGSYVTYGKRGVCRIEETGCYFKETMHDSREYYKMKPVFSAGDTVYIPVENQISIRRILTSEEARECIEEIPRIQPEIFRCRQQTRLAAHYQEMVSSCDPRILLAVIKECYIKKKEAEESHKKLGQVDARFMKCAEDLTYGELAVALDTTPDQVKRFVLTKMNGEKSSAAL</sequence>